<dbReference type="Gene3D" id="1.20.930.20">
    <property type="entry name" value="Adaptor protein Cbl, N-terminal domain"/>
    <property type="match status" value="1"/>
</dbReference>
<keyword evidence="6" id="KW-0677">Repeat</keyword>
<feature type="compositionally biased region" description="Polar residues" evidence="9">
    <location>
        <begin position="1"/>
        <end position="11"/>
    </location>
</feature>
<dbReference type="PROSITE" id="PS51698">
    <property type="entry name" value="U_BOX"/>
    <property type="match status" value="1"/>
</dbReference>
<gene>
    <name evidence="11" type="ORF">SADUNF_Sadunf02G0007200</name>
</gene>
<evidence type="ECO:0000256" key="9">
    <source>
        <dbReference type="SAM" id="MobiDB-lite"/>
    </source>
</evidence>
<feature type="repeat" description="ARM" evidence="8">
    <location>
        <begin position="515"/>
        <end position="557"/>
    </location>
</feature>
<dbReference type="EC" id="2.3.2.27" evidence="4"/>
<dbReference type="PROSITE" id="PS50176">
    <property type="entry name" value="ARM_REPEAT"/>
    <property type="match status" value="3"/>
</dbReference>
<feature type="repeat" description="ARM" evidence="8">
    <location>
        <begin position="433"/>
        <end position="475"/>
    </location>
</feature>
<dbReference type="FunFam" id="3.30.40.10:FF:000335">
    <property type="entry name" value="RING-type E3 ubiquitin transferase"/>
    <property type="match status" value="1"/>
</dbReference>
<evidence type="ECO:0000256" key="2">
    <source>
        <dbReference type="ARBA" id="ARBA00003861"/>
    </source>
</evidence>
<dbReference type="FunFam" id="1.25.10.10:FF:000082">
    <property type="entry name" value="RING-type E3 ubiquitin transferase"/>
    <property type="match status" value="1"/>
</dbReference>
<evidence type="ECO:0000256" key="4">
    <source>
        <dbReference type="ARBA" id="ARBA00012483"/>
    </source>
</evidence>
<dbReference type="InterPro" id="IPR045210">
    <property type="entry name" value="RING-Ubox_PUB"/>
</dbReference>
<dbReference type="InterPro" id="IPR016024">
    <property type="entry name" value="ARM-type_fold"/>
</dbReference>
<evidence type="ECO:0000256" key="7">
    <source>
        <dbReference type="ARBA" id="ARBA00022786"/>
    </source>
</evidence>
<dbReference type="AlphaFoldDB" id="A0A835TEW2"/>
<evidence type="ECO:0000313" key="12">
    <source>
        <dbReference type="Proteomes" id="UP000657918"/>
    </source>
</evidence>
<dbReference type="SUPFAM" id="SSF48371">
    <property type="entry name" value="ARM repeat"/>
    <property type="match status" value="1"/>
</dbReference>
<keyword evidence="5" id="KW-0808">Transferase</keyword>
<evidence type="ECO:0000259" key="10">
    <source>
        <dbReference type="PROSITE" id="PS51698"/>
    </source>
</evidence>
<evidence type="ECO:0000256" key="5">
    <source>
        <dbReference type="ARBA" id="ARBA00022679"/>
    </source>
</evidence>
<evidence type="ECO:0000256" key="6">
    <source>
        <dbReference type="ARBA" id="ARBA00022737"/>
    </source>
</evidence>
<dbReference type="GO" id="GO:0016567">
    <property type="term" value="P:protein ubiquitination"/>
    <property type="evidence" value="ECO:0007669"/>
    <property type="project" value="UniProtKB-UniPathway"/>
</dbReference>
<dbReference type="InterPro" id="IPR003613">
    <property type="entry name" value="Ubox_domain"/>
</dbReference>
<sequence length="672" mass="75261">MSKTQLESTSFPGEDCKQLMVMDGERDQESTGSNESSPREEIDIAQEILSVIESVARLGDYRRSHKKECYGLVRRMKLLLPFLEEIKDFDGPISYVGIASLSSLKKALVLAMKLLTTCNEGSKIYLVVENEAVMMRFHNVHEKLWKALEAVPLDEFEISDEVKEQWFHTLRQFYMVVQVELMKVQLRRAKRRTDTQDIELAMDMMVVLTKKDDRNADRAIIERLAKKLELLSVEDLEIETVAMRNLVKERGNQITESTQQMIDLLNKFKQIVGMEVTDVLDDPAVPKMLKKSPSLIIPHEFLCPITLEIMTDPVIVASGQTYERESIQKWIDSNHRTCPKTRETLAHLSLAPNYAIKNLILQWCVNNNFELPKKHVPASSDSETSSSEHQEKISSLVKDLSSSQLEIQRKAVKKIRVLSKENPENRILIASNGGIPPIVQLLSYPDSKILEHAVTALLNLSIDENNKRLITKEGAVPAIIEVLNSGTTEARENSAATLFSLSMLDENKVTIGLSDGIPPLVDLLQNGTARGKKDAATALFNLSLNHSNKGRAIDAGIVTPLLQLIKDRNLGMVDEALSIFLLLASHPEGRNEIGQLSFIETLVELMKDGTPKNKECATSVLLELGSTNSSFMLAALQFGVYEHLVEISESGTNRAQRKANSLLQLMSKAEHI</sequence>
<dbReference type="UniPathway" id="UPA00143"/>
<dbReference type="SMART" id="SM00185">
    <property type="entry name" value="ARM"/>
    <property type="match status" value="5"/>
</dbReference>
<reference evidence="11 12" key="1">
    <citation type="submission" date="2020-10" db="EMBL/GenBank/DDBJ databases">
        <title>Plant Genome Project.</title>
        <authorList>
            <person name="Zhang R.-G."/>
        </authorList>
    </citation>
    <scope>NUCLEOTIDE SEQUENCE [LARGE SCALE GENOMIC DNA]</scope>
    <source>
        <strain evidence="11">FAFU-HL-1</strain>
        <tissue evidence="11">Leaf</tissue>
    </source>
</reference>
<dbReference type="Gene3D" id="3.30.40.10">
    <property type="entry name" value="Zinc/RING finger domain, C3HC4 (zinc finger)"/>
    <property type="match status" value="1"/>
</dbReference>
<comment type="pathway">
    <text evidence="3">Protein modification; protein ubiquitination.</text>
</comment>
<keyword evidence="7" id="KW-0833">Ubl conjugation pathway</keyword>
<dbReference type="Pfam" id="PF25598">
    <property type="entry name" value="ARM_PUB"/>
    <property type="match status" value="1"/>
</dbReference>
<dbReference type="Pfam" id="PF25368">
    <property type="entry name" value="PUB10_N"/>
    <property type="match status" value="1"/>
</dbReference>
<dbReference type="InterPro" id="IPR036537">
    <property type="entry name" value="Adaptor_Cbl_N_dom_sf"/>
</dbReference>
<dbReference type="SMART" id="SM00504">
    <property type="entry name" value="Ubox"/>
    <property type="match status" value="1"/>
</dbReference>
<comment type="function">
    <text evidence="2">Functions as an E3 ubiquitin ligase.</text>
</comment>
<dbReference type="EMBL" id="JADGMS010000002">
    <property type="protein sequence ID" value="KAF9686611.1"/>
    <property type="molecule type" value="Genomic_DNA"/>
</dbReference>
<dbReference type="Proteomes" id="UP000657918">
    <property type="component" value="Unassembled WGS sequence"/>
</dbReference>
<accession>A0A835TEW2</accession>
<dbReference type="PANTHER" id="PTHR23315">
    <property type="entry name" value="U BOX DOMAIN-CONTAINING"/>
    <property type="match status" value="1"/>
</dbReference>
<feature type="repeat" description="ARM" evidence="8">
    <location>
        <begin position="474"/>
        <end position="516"/>
    </location>
</feature>
<name>A0A835TEW2_9ROSI</name>
<evidence type="ECO:0000256" key="1">
    <source>
        <dbReference type="ARBA" id="ARBA00000900"/>
    </source>
</evidence>
<comment type="catalytic activity">
    <reaction evidence="1">
        <text>S-ubiquitinyl-[E2 ubiquitin-conjugating enzyme]-L-cysteine + [acceptor protein]-L-lysine = [E2 ubiquitin-conjugating enzyme]-L-cysteine + N(6)-ubiquitinyl-[acceptor protein]-L-lysine.</text>
        <dbReference type="EC" id="2.3.2.27"/>
    </reaction>
</comment>
<dbReference type="CDD" id="cd16664">
    <property type="entry name" value="RING-Ubox_PUB"/>
    <property type="match status" value="1"/>
</dbReference>
<keyword evidence="12" id="KW-1185">Reference proteome</keyword>
<dbReference type="InterPro" id="IPR013083">
    <property type="entry name" value="Znf_RING/FYVE/PHD"/>
</dbReference>
<dbReference type="OrthoDB" id="7537227at2759"/>
<dbReference type="Pfam" id="PF04564">
    <property type="entry name" value="U-box"/>
    <property type="match status" value="1"/>
</dbReference>
<dbReference type="InterPro" id="IPR000225">
    <property type="entry name" value="Armadillo"/>
</dbReference>
<evidence type="ECO:0000256" key="3">
    <source>
        <dbReference type="ARBA" id="ARBA00004906"/>
    </source>
</evidence>
<dbReference type="PANTHER" id="PTHR23315:SF349">
    <property type="entry name" value="U-BOX DOMAIN-CONTAINING PROTEIN 15"/>
    <property type="match status" value="1"/>
</dbReference>
<dbReference type="InterPro" id="IPR057623">
    <property type="entry name" value="PUB12-19-like_N"/>
</dbReference>
<dbReference type="SUPFAM" id="SSF57850">
    <property type="entry name" value="RING/U-box"/>
    <property type="match status" value="1"/>
</dbReference>
<evidence type="ECO:0000256" key="8">
    <source>
        <dbReference type="PROSITE-ProRule" id="PRU00259"/>
    </source>
</evidence>
<dbReference type="InterPro" id="IPR011989">
    <property type="entry name" value="ARM-like"/>
</dbReference>
<feature type="domain" description="U-box" evidence="10">
    <location>
        <begin position="296"/>
        <end position="370"/>
    </location>
</feature>
<dbReference type="GO" id="GO:0061630">
    <property type="term" value="F:ubiquitin protein ligase activity"/>
    <property type="evidence" value="ECO:0007669"/>
    <property type="project" value="UniProtKB-EC"/>
</dbReference>
<dbReference type="FunFam" id="1.20.930.20:FF:000002">
    <property type="entry name" value="RING-type E3 ubiquitin transferase"/>
    <property type="match status" value="1"/>
</dbReference>
<dbReference type="Gene3D" id="1.25.10.10">
    <property type="entry name" value="Leucine-rich Repeat Variant"/>
    <property type="match status" value="1"/>
</dbReference>
<proteinExistence type="predicted"/>
<evidence type="ECO:0000313" key="11">
    <source>
        <dbReference type="EMBL" id="KAF9686611.1"/>
    </source>
</evidence>
<comment type="caution">
    <text evidence="11">The sequence shown here is derived from an EMBL/GenBank/DDBJ whole genome shotgun (WGS) entry which is preliminary data.</text>
</comment>
<dbReference type="GO" id="GO:0007166">
    <property type="term" value="P:cell surface receptor signaling pathway"/>
    <property type="evidence" value="ECO:0007669"/>
    <property type="project" value="InterPro"/>
</dbReference>
<dbReference type="InterPro" id="IPR058678">
    <property type="entry name" value="ARM_PUB"/>
</dbReference>
<protein>
    <recommendedName>
        <fullName evidence="4">RING-type E3 ubiquitin transferase</fullName>
        <ecNumber evidence="4">2.3.2.27</ecNumber>
    </recommendedName>
</protein>
<feature type="region of interest" description="Disordered" evidence="9">
    <location>
        <begin position="1"/>
        <end position="40"/>
    </location>
</feature>
<organism evidence="11 12">
    <name type="scientific">Salix dunnii</name>
    <dbReference type="NCBI Taxonomy" id="1413687"/>
    <lineage>
        <taxon>Eukaryota</taxon>
        <taxon>Viridiplantae</taxon>
        <taxon>Streptophyta</taxon>
        <taxon>Embryophyta</taxon>
        <taxon>Tracheophyta</taxon>
        <taxon>Spermatophyta</taxon>
        <taxon>Magnoliopsida</taxon>
        <taxon>eudicotyledons</taxon>
        <taxon>Gunneridae</taxon>
        <taxon>Pentapetalae</taxon>
        <taxon>rosids</taxon>
        <taxon>fabids</taxon>
        <taxon>Malpighiales</taxon>
        <taxon>Salicaceae</taxon>
        <taxon>Saliceae</taxon>
        <taxon>Salix</taxon>
    </lineage>
</organism>